<accession>A0AAF0QG58</accession>
<evidence type="ECO:0000313" key="1">
    <source>
        <dbReference type="EMBL" id="WMV19961.1"/>
    </source>
</evidence>
<dbReference type="AlphaFoldDB" id="A0AAF0QG58"/>
<evidence type="ECO:0000313" key="2">
    <source>
        <dbReference type="Proteomes" id="UP001234989"/>
    </source>
</evidence>
<dbReference type="Proteomes" id="UP001234989">
    <property type="component" value="Chromosome 3"/>
</dbReference>
<gene>
    <name evidence="1" type="ORF">MTR67_013346</name>
</gene>
<organism evidence="1 2">
    <name type="scientific">Solanum verrucosum</name>
    <dbReference type="NCBI Taxonomy" id="315347"/>
    <lineage>
        <taxon>Eukaryota</taxon>
        <taxon>Viridiplantae</taxon>
        <taxon>Streptophyta</taxon>
        <taxon>Embryophyta</taxon>
        <taxon>Tracheophyta</taxon>
        <taxon>Spermatophyta</taxon>
        <taxon>Magnoliopsida</taxon>
        <taxon>eudicotyledons</taxon>
        <taxon>Gunneridae</taxon>
        <taxon>Pentapetalae</taxon>
        <taxon>asterids</taxon>
        <taxon>lamiids</taxon>
        <taxon>Solanales</taxon>
        <taxon>Solanaceae</taxon>
        <taxon>Solanoideae</taxon>
        <taxon>Solaneae</taxon>
        <taxon>Solanum</taxon>
    </lineage>
</organism>
<sequence length="227" mass="26145">MVDMSAKRSSIWDNFDIGKMVNVGFKLEYVTPSSIEEIYRKKNIPKAENKRWTYKLQLEENTYINEKGMKGQRKERGVAHHGKSKYMHQPDNLTTQVYTPIHQVEKDRKEPSHVADKEGWITPRKDCIRYGTTYATIGALYWGDVKQAMLKIDQTNIPGPDVYGSGFYKKTWGIVGEGINDAVLEFFQNGKLLKQVNETNIELIPKVDVPERPIACCNILYKCISKH</sequence>
<proteinExistence type="predicted"/>
<dbReference type="EMBL" id="CP133614">
    <property type="protein sequence ID" value="WMV19961.1"/>
    <property type="molecule type" value="Genomic_DNA"/>
</dbReference>
<reference evidence="1" key="1">
    <citation type="submission" date="2023-08" db="EMBL/GenBank/DDBJ databases">
        <title>A de novo genome assembly of Solanum verrucosum Schlechtendal, a Mexican diploid species geographically isolated from the other diploid A-genome species in potato relatives.</title>
        <authorList>
            <person name="Hosaka K."/>
        </authorList>
    </citation>
    <scope>NUCLEOTIDE SEQUENCE</scope>
    <source>
        <tissue evidence="1">Young leaves</tissue>
    </source>
</reference>
<protein>
    <submittedName>
        <fullName evidence="1">Uncharacterized protein</fullName>
    </submittedName>
</protein>
<name>A0AAF0QG58_SOLVR</name>
<keyword evidence="2" id="KW-1185">Reference proteome</keyword>